<organism evidence="1 2">
    <name type="scientific">[Anoxybacillus] calidus</name>
    <dbReference type="NCBI Taxonomy" id="575178"/>
    <lineage>
        <taxon>Bacteria</taxon>
        <taxon>Bacillati</taxon>
        <taxon>Bacillota</taxon>
        <taxon>Bacilli</taxon>
        <taxon>Bacillales</taxon>
        <taxon>Anoxybacillaceae</taxon>
        <taxon>Paranoxybacillus</taxon>
    </lineage>
</organism>
<comment type="caution">
    <text evidence="1">The sequence shown here is derived from an EMBL/GenBank/DDBJ whole genome shotgun (WGS) entry which is preliminary data.</text>
</comment>
<gene>
    <name evidence="1" type="ORF">HNQ85_001167</name>
</gene>
<keyword evidence="2" id="KW-1185">Reference proteome</keyword>
<dbReference type="EMBL" id="JACDUU010000002">
    <property type="protein sequence ID" value="MBA2870897.1"/>
    <property type="molecule type" value="Genomic_DNA"/>
</dbReference>
<sequence>MKNENEKTSEGLDQILEIINAKSNTEKIEKIIEKETNSKENQD</sequence>
<evidence type="ECO:0000313" key="1">
    <source>
        <dbReference type="EMBL" id="MBA2870897.1"/>
    </source>
</evidence>
<reference evidence="1 2" key="1">
    <citation type="submission" date="2020-07" db="EMBL/GenBank/DDBJ databases">
        <title>Genomic Encyclopedia of Type Strains, Phase IV (KMG-IV): sequencing the most valuable type-strain genomes for metagenomic binning, comparative biology and taxonomic classification.</title>
        <authorList>
            <person name="Goeker M."/>
        </authorList>
    </citation>
    <scope>NUCLEOTIDE SEQUENCE [LARGE SCALE GENOMIC DNA]</scope>
    <source>
        <strain evidence="1 2">DSM 25220</strain>
    </source>
</reference>
<dbReference type="Proteomes" id="UP000580891">
    <property type="component" value="Unassembled WGS sequence"/>
</dbReference>
<dbReference type="AlphaFoldDB" id="A0A7V9YYZ5"/>
<accession>A0A7V9YYZ5</accession>
<name>A0A7V9YYZ5_9BACL</name>
<proteinExistence type="predicted"/>
<dbReference type="RefSeq" id="WP_281363432.1">
    <property type="nucleotide sequence ID" value="NZ_JACDUU010000002.1"/>
</dbReference>
<evidence type="ECO:0000313" key="2">
    <source>
        <dbReference type="Proteomes" id="UP000580891"/>
    </source>
</evidence>
<protein>
    <submittedName>
        <fullName evidence="1">Uncharacterized protein</fullName>
    </submittedName>
</protein>